<feature type="compositionally biased region" description="Low complexity" evidence="1">
    <location>
        <begin position="281"/>
        <end position="290"/>
    </location>
</feature>
<dbReference type="PROSITE" id="PS50076">
    <property type="entry name" value="DNAJ_2"/>
    <property type="match status" value="1"/>
</dbReference>
<dbReference type="OMA" id="GCKQFVS"/>
<feature type="region of interest" description="Disordered" evidence="1">
    <location>
        <begin position="150"/>
        <end position="175"/>
    </location>
</feature>
<dbReference type="OrthoDB" id="10250354at2759"/>
<accession>A0A2P6PH16</accession>
<feature type="compositionally biased region" description="Low complexity" evidence="1">
    <location>
        <begin position="301"/>
        <end position="324"/>
    </location>
</feature>
<dbReference type="Gene3D" id="1.10.287.110">
    <property type="entry name" value="DnaJ domain"/>
    <property type="match status" value="1"/>
</dbReference>
<protein>
    <submittedName>
        <fullName evidence="3">Putative DnaJ domain-containing protein</fullName>
    </submittedName>
</protein>
<feature type="compositionally biased region" description="Basic residues" evidence="1">
    <location>
        <begin position="325"/>
        <end position="335"/>
    </location>
</feature>
<dbReference type="InterPro" id="IPR001623">
    <property type="entry name" value="DnaJ_domain"/>
</dbReference>
<dbReference type="EMBL" id="PDCK01000045">
    <property type="protein sequence ID" value="PRQ21222.1"/>
    <property type="molecule type" value="Genomic_DNA"/>
</dbReference>
<proteinExistence type="predicted"/>
<dbReference type="PANTHER" id="PTHR45496:SF1">
    <property type="entry name" value="CHAPERONE DNAJ-DOMAIN SUPERFAMILY PROTEIN"/>
    <property type="match status" value="1"/>
</dbReference>
<dbReference type="SUPFAM" id="SSF46565">
    <property type="entry name" value="Chaperone J-domain"/>
    <property type="match status" value="1"/>
</dbReference>
<dbReference type="STRING" id="74649.A0A2P6PH16"/>
<name>A0A2P6PH16_ROSCH</name>
<dbReference type="InterPro" id="IPR036869">
    <property type="entry name" value="J_dom_sf"/>
</dbReference>
<dbReference type="PROSITE" id="PS00636">
    <property type="entry name" value="DNAJ_1"/>
    <property type="match status" value="1"/>
</dbReference>
<feature type="compositionally biased region" description="Pro residues" evidence="1">
    <location>
        <begin position="271"/>
        <end position="280"/>
    </location>
</feature>
<reference evidence="3 4" key="1">
    <citation type="journal article" date="2018" name="Nat. Genet.">
        <title>The Rosa genome provides new insights in the design of modern roses.</title>
        <authorList>
            <person name="Bendahmane M."/>
        </authorList>
    </citation>
    <scope>NUCLEOTIDE SEQUENCE [LARGE SCALE GENOMIC DNA]</scope>
    <source>
        <strain evidence="4">cv. Old Blush</strain>
    </source>
</reference>
<evidence type="ECO:0000259" key="2">
    <source>
        <dbReference type="PROSITE" id="PS50076"/>
    </source>
</evidence>
<dbReference type="Pfam" id="PF23551">
    <property type="entry name" value="Zn_ribbon_20"/>
    <property type="match status" value="1"/>
</dbReference>
<dbReference type="InterPro" id="IPR056988">
    <property type="entry name" value="Zn_ribbon_pln"/>
</dbReference>
<dbReference type="AlphaFoldDB" id="A0A2P6PH16"/>
<dbReference type="CDD" id="cd06257">
    <property type="entry name" value="DnaJ"/>
    <property type="match status" value="1"/>
</dbReference>
<dbReference type="InterPro" id="IPR018253">
    <property type="entry name" value="DnaJ_domain_CS"/>
</dbReference>
<comment type="caution">
    <text evidence="3">The sequence shown here is derived from an EMBL/GenBank/DDBJ whole genome shotgun (WGS) entry which is preliminary data.</text>
</comment>
<feature type="compositionally biased region" description="Pro residues" evidence="1">
    <location>
        <begin position="291"/>
        <end position="300"/>
    </location>
</feature>
<organism evidence="3 4">
    <name type="scientific">Rosa chinensis</name>
    <name type="common">China rose</name>
    <dbReference type="NCBI Taxonomy" id="74649"/>
    <lineage>
        <taxon>Eukaryota</taxon>
        <taxon>Viridiplantae</taxon>
        <taxon>Streptophyta</taxon>
        <taxon>Embryophyta</taxon>
        <taxon>Tracheophyta</taxon>
        <taxon>Spermatophyta</taxon>
        <taxon>Magnoliopsida</taxon>
        <taxon>eudicotyledons</taxon>
        <taxon>Gunneridae</taxon>
        <taxon>Pentapetalae</taxon>
        <taxon>rosids</taxon>
        <taxon>fabids</taxon>
        <taxon>Rosales</taxon>
        <taxon>Rosaceae</taxon>
        <taxon>Rosoideae</taxon>
        <taxon>Rosoideae incertae sedis</taxon>
        <taxon>Rosa</taxon>
    </lineage>
</organism>
<dbReference type="SMART" id="SM00271">
    <property type="entry name" value="DnaJ"/>
    <property type="match status" value="1"/>
</dbReference>
<feature type="domain" description="J" evidence="2">
    <location>
        <begin position="68"/>
        <end position="133"/>
    </location>
</feature>
<dbReference type="PANTHER" id="PTHR45496">
    <property type="entry name" value="CHAPERONE DNAJ-DOMAIN SUPERFAMILY PROTEIN"/>
    <property type="match status" value="1"/>
</dbReference>
<gene>
    <name evidence="3" type="ORF">RchiOBHm_Chr7g0236821</name>
</gene>
<feature type="region of interest" description="Disordered" evidence="1">
    <location>
        <begin position="269"/>
        <end position="335"/>
    </location>
</feature>
<keyword evidence="4" id="KW-1185">Reference proteome</keyword>
<sequence length="335" mass="36881">MDHNPNRAEAERLLGIAEKLLQNRDLSSSRDFAILAQETEPLLDGSDQILAVVDVLLAADKRVNNHHDWYSILQVDRRSDDHDLIKRSYRRLALLLHPDKNKYAFAEHAFKLVADAWAVLSDPAKKPVFDTELGLYSPVDLTAAAAAASNPNKLPVRRGQNARNDGVSDEQQQNQQRSRLSSFWTACPYCYILYEYPRVYENCCLRCQNCKRGFEAVLVPNLPPLVQGQDAYYCCWGFFPMGFVGGSSANGGKGKAAATAPAFPTWMPPIFTTPPPPPQNKTPETSRAPPVNVPPPPAPVPAAATVDVMLNFSGGNSNSGTGTNPKKRGRPRKLT</sequence>
<dbReference type="PRINTS" id="PR00625">
    <property type="entry name" value="JDOMAIN"/>
</dbReference>
<evidence type="ECO:0000313" key="3">
    <source>
        <dbReference type="EMBL" id="PRQ21222.1"/>
    </source>
</evidence>
<dbReference type="InterPro" id="IPR053052">
    <property type="entry name" value="Imprinting_Balance_Reg"/>
</dbReference>
<evidence type="ECO:0000313" key="4">
    <source>
        <dbReference type="Proteomes" id="UP000238479"/>
    </source>
</evidence>
<dbReference type="Proteomes" id="UP000238479">
    <property type="component" value="Chromosome 7"/>
</dbReference>
<dbReference type="Gramene" id="PRQ21222">
    <property type="protein sequence ID" value="PRQ21222"/>
    <property type="gene ID" value="RchiOBHm_Chr7g0236821"/>
</dbReference>
<dbReference type="Pfam" id="PF00226">
    <property type="entry name" value="DnaJ"/>
    <property type="match status" value="1"/>
</dbReference>
<evidence type="ECO:0000256" key="1">
    <source>
        <dbReference type="SAM" id="MobiDB-lite"/>
    </source>
</evidence>